<accession>A0ABT9VAY9</accession>
<keyword evidence="6 7" id="KW-0472">Membrane</keyword>
<evidence type="ECO:0000256" key="2">
    <source>
        <dbReference type="ARBA" id="ARBA00022475"/>
    </source>
</evidence>
<feature type="transmembrane region" description="Helical" evidence="7">
    <location>
        <begin position="139"/>
        <end position="163"/>
    </location>
</feature>
<sequence>MDIILLFGVFFLLIALKVPIAIAIAATSIVTLFNTDGVVGLESLADIMYTGISKFTLLAIPFFILTGVIMEHAGISKRLINLAQTIVGHYKSGIVFITAIAAIFFAAISGSGPATVAAIGGILIPALVKNGYKKETASALVASAGSTGIVIPPSIAFIVFAVVAGDQMSVSIGDLFMAGVIPGVLLGIAFIIATLFVRWRNDLKDKREENEENQVKEEIELMPKATFKEKAQAFYSAIWGLLIPIVILGGIYGGIFTPTEAAVVAVFYGLFVGFFVYRELKLKDMYVIFRDASVQTAVIMLIVGSASVFAHIITSERIANDLADMVLGLTENPIIILLLINLILLLAGAFIDAISAMYIFVPILMPIIIFLEVEPMAFAVFMTVNLAIGLFTPPVGINLFVACGISGATLAGLSKTIIPYFIAAFIVLLFLTFVPSISTFLPNLLEQFKVE</sequence>
<dbReference type="InterPro" id="IPR010656">
    <property type="entry name" value="DctM"/>
</dbReference>
<evidence type="ECO:0000256" key="7">
    <source>
        <dbReference type="SAM" id="Phobius"/>
    </source>
</evidence>
<feature type="transmembrane region" description="Helical" evidence="7">
    <location>
        <begin position="292"/>
        <end position="314"/>
    </location>
</feature>
<feature type="transmembrane region" description="Helical" evidence="7">
    <location>
        <begin position="175"/>
        <end position="197"/>
    </location>
</feature>
<dbReference type="Proteomes" id="UP001224359">
    <property type="component" value="Unassembled WGS sequence"/>
</dbReference>
<evidence type="ECO:0000256" key="1">
    <source>
        <dbReference type="ARBA" id="ARBA00004429"/>
    </source>
</evidence>
<keyword evidence="3" id="KW-0997">Cell inner membrane</keyword>
<keyword evidence="10" id="KW-1185">Reference proteome</keyword>
<gene>
    <name evidence="9" type="ORF">J2S77_000078</name>
</gene>
<dbReference type="PANTHER" id="PTHR33362:SF5">
    <property type="entry name" value="C4-DICARBOXYLATE TRAP TRANSPORTER LARGE PERMEASE PROTEIN DCTM"/>
    <property type="match status" value="1"/>
</dbReference>
<evidence type="ECO:0000256" key="5">
    <source>
        <dbReference type="ARBA" id="ARBA00022989"/>
    </source>
</evidence>
<organism evidence="9 10">
    <name type="scientific">Alkalibacillus salilacus</name>
    <dbReference type="NCBI Taxonomy" id="284582"/>
    <lineage>
        <taxon>Bacteria</taxon>
        <taxon>Bacillati</taxon>
        <taxon>Bacillota</taxon>
        <taxon>Bacilli</taxon>
        <taxon>Bacillales</taxon>
        <taxon>Bacillaceae</taxon>
        <taxon>Alkalibacillus</taxon>
    </lineage>
</organism>
<name>A0ABT9VAY9_9BACI</name>
<evidence type="ECO:0000256" key="4">
    <source>
        <dbReference type="ARBA" id="ARBA00022692"/>
    </source>
</evidence>
<evidence type="ECO:0000259" key="8">
    <source>
        <dbReference type="Pfam" id="PF06808"/>
    </source>
</evidence>
<feature type="domain" description="TRAP C4-dicarboxylate transport system permease DctM subunit" evidence="8">
    <location>
        <begin position="7"/>
        <end position="437"/>
    </location>
</feature>
<feature type="transmembrane region" description="Helical" evidence="7">
    <location>
        <begin position="233"/>
        <end position="255"/>
    </location>
</feature>
<comment type="caution">
    <text evidence="9">The sequence shown here is derived from an EMBL/GenBank/DDBJ whole genome shotgun (WGS) entry which is preliminary data.</text>
</comment>
<feature type="transmembrane region" description="Helical" evidence="7">
    <location>
        <begin position="420"/>
        <end position="441"/>
    </location>
</feature>
<keyword evidence="4 7" id="KW-0812">Transmembrane</keyword>
<dbReference type="InterPro" id="IPR004681">
    <property type="entry name" value="TRAP_DctM"/>
</dbReference>
<feature type="transmembrane region" description="Helical" evidence="7">
    <location>
        <begin position="261"/>
        <end position="280"/>
    </location>
</feature>
<reference evidence="9 10" key="1">
    <citation type="submission" date="2023-07" db="EMBL/GenBank/DDBJ databases">
        <title>Genomic Encyclopedia of Type Strains, Phase IV (KMG-IV): sequencing the most valuable type-strain genomes for metagenomic binning, comparative biology and taxonomic classification.</title>
        <authorList>
            <person name="Goeker M."/>
        </authorList>
    </citation>
    <scope>NUCLEOTIDE SEQUENCE [LARGE SCALE GENOMIC DNA]</scope>
    <source>
        <strain evidence="9 10">DSM 16460</strain>
    </source>
</reference>
<comment type="subcellular location">
    <subcellularLocation>
        <location evidence="1">Cell inner membrane</location>
        <topology evidence="1">Multi-pass membrane protein</topology>
    </subcellularLocation>
</comment>
<feature type="transmembrane region" description="Helical" evidence="7">
    <location>
        <begin position="114"/>
        <end position="132"/>
    </location>
</feature>
<feature type="transmembrane region" description="Helical" evidence="7">
    <location>
        <begin position="395"/>
        <end position="413"/>
    </location>
</feature>
<feature type="transmembrane region" description="Helical" evidence="7">
    <location>
        <begin position="47"/>
        <end position="69"/>
    </location>
</feature>
<dbReference type="RefSeq" id="WP_306973595.1">
    <property type="nucleotide sequence ID" value="NZ_JAUSTQ010000001.1"/>
</dbReference>
<evidence type="ECO:0000313" key="10">
    <source>
        <dbReference type="Proteomes" id="UP001224359"/>
    </source>
</evidence>
<feature type="transmembrane region" description="Helical" evidence="7">
    <location>
        <begin position="90"/>
        <end position="108"/>
    </location>
</feature>
<protein>
    <submittedName>
        <fullName evidence="9">C4-dicarboxylate transporter DctM subunit</fullName>
    </submittedName>
</protein>
<evidence type="ECO:0000256" key="3">
    <source>
        <dbReference type="ARBA" id="ARBA00022519"/>
    </source>
</evidence>
<keyword evidence="5 7" id="KW-1133">Transmembrane helix</keyword>
<proteinExistence type="predicted"/>
<feature type="transmembrane region" description="Helical" evidence="7">
    <location>
        <begin position="367"/>
        <end position="389"/>
    </location>
</feature>
<dbReference type="PIRSF" id="PIRSF006066">
    <property type="entry name" value="HI0050"/>
    <property type="match status" value="1"/>
</dbReference>
<keyword evidence="2" id="KW-1003">Cell membrane</keyword>
<evidence type="ECO:0000313" key="9">
    <source>
        <dbReference type="EMBL" id="MDQ0158128.1"/>
    </source>
</evidence>
<feature type="transmembrane region" description="Helical" evidence="7">
    <location>
        <begin position="334"/>
        <end position="360"/>
    </location>
</feature>
<dbReference type="Pfam" id="PF06808">
    <property type="entry name" value="DctM"/>
    <property type="match status" value="1"/>
</dbReference>
<evidence type="ECO:0000256" key="6">
    <source>
        <dbReference type="ARBA" id="ARBA00023136"/>
    </source>
</evidence>
<dbReference type="EMBL" id="JAUSTQ010000001">
    <property type="protein sequence ID" value="MDQ0158128.1"/>
    <property type="molecule type" value="Genomic_DNA"/>
</dbReference>
<dbReference type="PANTHER" id="PTHR33362">
    <property type="entry name" value="SIALIC ACID TRAP TRANSPORTER PERMEASE PROTEIN SIAT-RELATED"/>
    <property type="match status" value="1"/>
</dbReference>
<dbReference type="NCBIfam" id="TIGR00786">
    <property type="entry name" value="dctM"/>
    <property type="match status" value="1"/>
</dbReference>